<dbReference type="GO" id="GO:0046052">
    <property type="term" value="P:UTP catabolic process"/>
    <property type="evidence" value="ECO:0007669"/>
    <property type="project" value="TreeGrafter"/>
</dbReference>
<keyword evidence="3" id="KW-1185">Reference proteome</keyword>
<dbReference type="InterPro" id="IPR048011">
    <property type="entry name" value="NTP-PPase_MazG-like_C"/>
</dbReference>
<accession>A0A6H1U055</accession>
<dbReference type="GO" id="GO:0006950">
    <property type="term" value="P:response to stress"/>
    <property type="evidence" value="ECO:0007669"/>
    <property type="project" value="UniProtKB-ARBA"/>
</dbReference>
<feature type="domain" description="NTP pyrophosphohydrolase MazG-like" evidence="1">
    <location>
        <begin position="33"/>
        <end position="106"/>
    </location>
</feature>
<dbReference type="NCBIfam" id="TIGR00444">
    <property type="entry name" value="mazG"/>
    <property type="match status" value="1"/>
</dbReference>
<dbReference type="PANTHER" id="PTHR30522:SF0">
    <property type="entry name" value="NUCLEOSIDE TRIPHOSPHATE PYROPHOSPHOHYDROLASE"/>
    <property type="match status" value="1"/>
</dbReference>
<organism evidence="2 3">
    <name type="scientific">Oxynema aestuarii AP17</name>
    <dbReference type="NCBI Taxonomy" id="2064643"/>
    <lineage>
        <taxon>Bacteria</taxon>
        <taxon>Bacillati</taxon>
        <taxon>Cyanobacteriota</taxon>
        <taxon>Cyanophyceae</taxon>
        <taxon>Oscillatoriophycideae</taxon>
        <taxon>Oscillatoriales</taxon>
        <taxon>Oscillatoriaceae</taxon>
        <taxon>Oxynema</taxon>
        <taxon>Oxynema aestuarii</taxon>
    </lineage>
</organism>
<feature type="domain" description="NTP pyrophosphohydrolase MazG-like" evidence="1">
    <location>
        <begin position="180"/>
        <end position="235"/>
    </location>
</feature>
<dbReference type="GO" id="GO:0046076">
    <property type="term" value="P:dTTP catabolic process"/>
    <property type="evidence" value="ECO:0007669"/>
    <property type="project" value="TreeGrafter"/>
</dbReference>
<proteinExistence type="predicted"/>
<dbReference type="GO" id="GO:0046061">
    <property type="term" value="P:dATP catabolic process"/>
    <property type="evidence" value="ECO:0007669"/>
    <property type="project" value="TreeGrafter"/>
</dbReference>
<dbReference type="GO" id="GO:0047429">
    <property type="term" value="F:nucleoside triphosphate diphosphatase activity"/>
    <property type="evidence" value="ECO:0007669"/>
    <property type="project" value="UniProtKB-EC"/>
</dbReference>
<evidence type="ECO:0000259" key="1">
    <source>
        <dbReference type="Pfam" id="PF03819"/>
    </source>
</evidence>
<dbReference type="CDD" id="cd11528">
    <property type="entry name" value="NTP-PPase_MazG_Nterm"/>
    <property type="match status" value="1"/>
</dbReference>
<dbReference type="GO" id="GO:0046081">
    <property type="term" value="P:dUTP catabolic process"/>
    <property type="evidence" value="ECO:0007669"/>
    <property type="project" value="TreeGrafter"/>
</dbReference>
<dbReference type="GO" id="GO:0006203">
    <property type="term" value="P:dGTP catabolic process"/>
    <property type="evidence" value="ECO:0007669"/>
    <property type="project" value="TreeGrafter"/>
</dbReference>
<evidence type="ECO:0000313" key="2">
    <source>
        <dbReference type="EMBL" id="QIZ72248.1"/>
    </source>
</evidence>
<dbReference type="InterPro" id="IPR004518">
    <property type="entry name" value="MazG-like_dom"/>
</dbReference>
<dbReference type="Pfam" id="PF03819">
    <property type="entry name" value="MazG"/>
    <property type="match status" value="2"/>
</dbReference>
<dbReference type="CDD" id="cd11529">
    <property type="entry name" value="NTP-PPase_MazG_Cterm"/>
    <property type="match status" value="1"/>
</dbReference>
<dbReference type="SUPFAM" id="SSF101386">
    <property type="entry name" value="all-alpha NTP pyrophosphatases"/>
    <property type="match status" value="2"/>
</dbReference>
<dbReference type="EMBL" id="CP051167">
    <property type="protein sequence ID" value="QIZ72248.1"/>
    <property type="molecule type" value="Genomic_DNA"/>
</dbReference>
<dbReference type="AlphaFoldDB" id="A0A6H1U055"/>
<dbReference type="GO" id="GO:0046047">
    <property type="term" value="P:TTP catabolic process"/>
    <property type="evidence" value="ECO:0007669"/>
    <property type="project" value="TreeGrafter"/>
</dbReference>
<dbReference type="InterPro" id="IPR048015">
    <property type="entry name" value="NTP-PPase_MazG-like_N"/>
</dbReference>
<evidence type="ECO:0000313" key="3">
    <source>
        <dbReference type="Proteomes" id="UP000500857"/>
    </source>
</evidence>
<dbReference type="Proteomes" id="UP000500857">
    <property type="component" value="Chromosome"/>
</dbReference>
<dbReference type="NCBIfam" id="NF007113">
    <property type="entry name" value="PRK09562.1"/>
    <property type="match status" value="1"/>
</dbReference>
<keyword evidence="2" id="KW-0378">Hydrolase</keyword>
<name>A0A6H1U055_9CYAN</name>
<dbReference type="Gene3D" id="1.10.287.1080">
    <property type="entry name" value="MazG-like"/>
    <property type="match status" value="2"/>
</dbReference>
<dbReference type="InterPro" id="IPR011551">
    <property type="entry name" value="NTP_PyrPHydrolase_MazG"/>
</dbReference>
<dbReference type="PANTHER" id="PTHR30522">
    <property type="entry name" value="NUCLEOSIDE TRIPHOSPHATE PYROPHOSPHOHYDROLASE"/>
    <property type="match status" value="1"/>
</dbReference>
<dbReference type="KEGG" id="oxy:HCG48_18075"/>
<sequence length="275" mass="31423">MTSNPTLDALQKLIEVVAQLRSPEGGCPWDLAQTQATLTPYIIEEAYEVVDAIKTADSSAICEELGDLLLQIVLQAQIASESNQFTLAEIAQGIGEKLIRRHPHVFGDLEVNSIEQVHQNWEQIKAREKGQTPEQTQQLSYKLEKYARTLPPLVAGMKISRKAADVGFEWDSIEGVWEKFHEELGEFHHALKHETPAEQQAELGDLLFVIINLARWYDLDPEAALHETNHRFVRRFSKLEQACDRPLSDYSVEELETIWQQIKRELAKRQEVESE</sequence>
<dbReference type="FunFam" id="1.10.287.1080:FF:000001">
    <property type="entry name" value="Nucleoside triphosphate pyrophosphohydrolase"/>
    <property type="match status" value="1"/>
</dbReference>
<gene>
    <name evidence="2" type="primary">mazG</name>
    <name evidence="2" type="ORF">HCG48_18075</name>
</gene>
<dbReference type="EC" id="3.6.1.9" evidence="2"/>
<protein>
    <submittedName>
        <fullName evidence="2">Nucleoside triphosphate pyrophosphohydrolase</fullName>
        <ecNumber evidence="2">3.6.1.9</ecNumber>
    </submittedName>
</protein>
<dbReference type="RefSeq" id="WP_168570397.1">
    <property type="nucleotide sequence ID" value="NZ_CP051167.1"/>
</dbReference>
<reference evidence="2 3" key="1">
    <citation type="submission" date="2020-04" db="EMBL/GenBank/DDBJ databases">
        <authorList>
            <person name="Basu S."/>
            <person name="Maruthanayagam V."/>
            <person name="Chakraborty S."/>
            <person name="Pramanik A."/>
            <person name="Mukherjee J."/>
            <person name="Brink B."/>
        </authorList>
    </citation>
    <scope>NUCLEOTIDE SEQUENCE [LARGE SCALE GENOMIC DNA]</scope>
    <source>
        <strain evidence="2 3">AP17</strain>
    </source>
</reference>